<evidence type="ECO:0000256" key="1">
    <source>
        <dbReference type="SAM" id="MobiDB-lite"/>
    </source>
</evidence>
<dbReference type="Proteomes" id="UP000184383">
    <property type="component" value="Unassembled WGS sequence"/>
</dbReference>
<accession>A0A1L9RRF6</accession>
<reference evidence="3" key="1">
    <citation type="journal article" date="2017" name="Genome Biol.">
        <title>Comparative genomics reveals high biological diversity and specific adaptations in the industrially and medically important fungal genus Aspergillus.</title>
        <authorList>
            <person name="de Vries R.P."/>
            <person name="Riley R."/>
            <person name="Wiebenga A."/>
            <person name="Aguilar-Osorio G."/>
            <person name="Amillis S."/>
            <person name="Uchima C.A."/>
            <person name="Anderluh G."/>
            <person name="Asadollahi M."/>
            <person name="Askin M."/>
            <person name="Barry K."/>
            <person name="Battaglia E."/>
            <person name="Bayram O."/>
            <person name="Benocci T."/>
            <person name="Braus-Stromeyer S.A."/>
            <person name="Caldana C."/>
            <person name="Canovas D."/>
            <person name="Cerqueira G.C."/>
            <person name="Chen F."/>
            <person name="Chen W."/>
            <person name="Choi C."/>
            <person name="Clum A."/>
            <person name="Dos Santos R.A."/>
            <person name="Damasio A.R."/>
            <person name="Diallinas G."/>
            <person name="Emri T."/>
            <person name="Fekete E."/>
            <person name="Flipphi M."/>
            <person name="Freyberg S."/>
            <person name="Gallo A."/>
            <person name="Gournas C."/>
            <person name="Habgood R."/>
            <person name="Hainaut M."/>
            <person name="Harispe M.L."/>
            <person name="Henrissat B."/>
            <person name="Hilden K.S."/>
            <person name="Hope R."/>
            <person name="Hossain A."/>
            <person name="Karabika E."/>
            <person name="Karaffa L."/>
            <person name="Karanyi Z."/>
            <person name="Krasevec N."/>
            <person name="Kuo A."/>
            <person name="Kusch H."/>
            <person name="LaButti K."/>
            <person name="Lagendijk E.L."/>
            <person name="Lapidus A."/>
            <person name="Levasseur A."/>
            <person name="Lindquist E."/>
            <person name="Lipzen A."/>
            <person name="Logrieco A.F."/>
            <person name="MacCabe A."/>
            <person name="Maekelae M.R."/>
            <person name="Malavazi I."/>
            <person name="Melin P."/>
            <person name="Meyer V."/>
            <person name="Mielnichuk N."/>
            <person name="Miskei M."/>
            <person name="Molnar A.P."/>
            <person name="Mule G."/>
            <person name="Ngan C.Y."/>
            <person name="Orejas M."/>
            <person name="Orosz E."/>
            <person name="Ouedraogo J.P."/>
            <person name="Overkamp K.M."/>
            <person name="Park H.-S."/>
            <person name="Perrone G."/>
            <person name="Piumi F."/>
            <person name="Punt P.J."/>
            <person name="Ram A.F."/>
            <person name="Ramon A."/>
            <person name="Rauscher S."/>
            <person name="Record E."/>
            <person name="Riano-Pachon D.M."/>
            <person name="Robert V."/>
            <person name="Roehrig J."/>
            <person name="Ruller R."/>
            <person name="Salamov A."/>
            <person name="Salih N.S."/>
            <person name="Samson R.A."/>
            <person name="Sandor E."/>
            <person name="Sanguinetti M."/>
            <person name="Schuetze T."/>
            <person name="Sepcic K."/>
            <person name="Shelest E."/>
            <person name="Sherlock G."/>
            <person name="Sophianopoulou V."/>
            <person name="Squina F.M."/>
            <person name="Sun H."/>
            <person name="Susca A."/>
            <person name="Todd R.B."/>
            <person name="Tsang A."/>
            <person name="Unkles S.E."/>
            <person name="van de Wiele N."/>
            <person name="van Rossen-Uffink D."/>
            <person name="Oliveira J.V."/>
            <person name="Vesth T.C."/>
            <person name="Visser J."/>
            <person name="Yu J.-H."/>
            <person name="Zhou M."/>
            <person name="Andersen M.R."/>
            <person name="Archer D.B."/>
            <person name="Baker S.E."/>
            <person name="Benoit I."/>
            <person name="Brakhage A.A."/>
            <person name="Braus G.H."/>
            <person name="Fischer R."/>
            <person name="Frisvad J.C."/>
            <person name="Goldman G.H."/>
            <person name="Houbraken J."/>
            <person name="Oakley B."/>
            <person name="Pocsi I."/>
            <person name="Scazzocchio C."/>
            <person name="Seiboth B."/>
            <person name="vanKuyk P.A."/>
            <person name="Wortman J."/>
            <person name="Dyer P.S."/>
            <person name="Grigoriev I.V."/>
        </authorList>
    </citation>
    <scope>NUCLEOTIDE SEQUENCE [LARGE SCALE GENOMIC DNA]</scope>
    <source>
        <strain evidence="3">DTO 134E9</strain>
    </source>
</reference>
<name>A0A1L9RRF6_ASPWE</name>
<dbReference type="VEuPathDB" id="FungiDB:ASPWEDRAFT_457132"/>
<proteinExistence type="predicted"/>
<dbReference type="RefSeq" id="XP_040691175.1">
    <property type="nucleotide sequence ID" value="XM_040836608.1"/>
</dbReference>
<sequence length="314" mass="35145">MARRSKSAKEMLKAAKAAADDIIQWQPWTGERPVHVQDKCNPWTVDASSKKTDPGTGVYWAPQVTAPMPLEALYSIMKGHHVPFGSQHILDGMSYGNNYFELVTEDYFQAKPNGIDKNHVTDDVLAFASLVLSYAKAAKKDLKADESPKLRMAFMPRTEFNTLYKQVKPKLPGGLFNLFNTLACYTTTQQRPWLTRTSAPEKNQLPSPAPNSPVWNSKKPPYGSHASMKIKSWIEGIGKSSGSTDMLTTFDKSIDGSIGGLGSKMENMFGAHRKVPLFEFRGLSDIPMKEFESWTKKVDHTIQDLHKKYKTAPE</sequence>
<organism evidence="2 3">
    <name type="scientific">Aspergillus wentii DTO 134E9</name>
    <dbReference type="NCBI Taxonomy" id="1073089"/>
    <lineage>
        <taxon>Eukaryota</taxon>
        <taxon>Fungi</taxon>
        <taxon>Dikarya</taxon>
        <taxon>Ascomycota</taxon>
        <taxon>Pezizomycotina</taxon>
        <taxon>Eurotiomycetes</taxon>
        <taxon>Eurotiomycetidae</taxon>
        <taxon>Eurotiales</taxon>
        <taxon>Aspergillaceae</taxon>
        <taxon>Aspergillus</taxon>
        <taxon>Aspergillus subgen. Cremei</taxon>
    </lineage>
</organism>
<evidence type="ECO:0000313" key="3">
    <source>
        <dbReference type="Proteomes" id="UP000184383"/>
    </source>
</evidence>
<dbReference type="EMBL" id="KV878211">
    <property type="protein sequence ID" value="OJJ37499.1"/>
    <property type="molecule type" value="Genomic_DNA"/>
</dbReference>
<feature type="compositionally biased region" description="Polar residues" evidence="1">
    <location>
        <begin position="196"/>
        <end position="206"/>
    </location>
</feature>
<dbReference type="OrthoDB" id="1896086at2759"/>
<protein>
    <submittedName>
        <fullName evidence="2">Uncharacterized protein</fullName>
    </submittedName>
</protein>
<feature type="region of interest" description="Disordered" evidence="1">
    <location>
        <begin position="196"/>
        <end position="217"/>
    </location>
</feature>
<gene>
    <name evidence="2" type="ORF">ASPWEDRAFT_457132</name>
</gene>
<evidence type="ECO:0000313" key="2">
    <source>
        <dbReference type="EMBL" id="OJJ37499.1"/>
    </source>
</evidence>
<dbReference type="AlphaFoldDB" id="A0A1L9RRF6"/>
<keyword evidence="3" id="KW-1185">Reference proteome</keyword>
<dbReference type="GeneID" id="63752456"/>